<dbReference type="EMBL" id="JBHLUD010000001">
    <property type="protein sequence ID" value="MFC0540209.1"/>
    <property type="molecule type" value="Genomic_DNA"/>
</dbReference>
<organism evidence="1 2">
    <name type="scientific">Kutzneria chonburiensis</name>
    <dbReference type="NCBI Taxonomy" id="1483604"/>
    <lineage>
        <taxon>Bacteria</taxon>
        <taxon>Bacillati</taxon>
        <taxon>Actinomycetota</taxon>
        <taxon>Actinomycetes</taxon>
        <taxon>Pseudonocardiales</taxon>
        <taxon>Pseudonocardiaceae</taxon>
        <taxon>Kutzneria</taxon>
    </lineage>
</organism>
<name>A0ABV6MJ70_9PSEU</name>
<dbReference type="SUPFAM" id="SSF55729">
    <property type="entry name" value="Acyl-CoA N-acyltransferases (Nat)"/>
    <property type="match status" value="1"/>
</dbReference>
<evidence type="ECO:0000313" key="2">
    <source>
        <dbReference type="Proteomes" id="UP001589810"/>
    </source>
</evidence>
<keyword evidence="2" id="KW-1185">Reference proteome</keyword>
<dbReference type="Gene3D" id="3.40.630.30">
    <property type="match status" value="1"/>
</dbReference>
<dbReference type="Proteomes" id="UP001589810">
    <property type="component" value="Unassembled WGS sequence"/>
</dbReference>
<dbReference type="RefSeq" id="WP_273938979.1">
    <property type="nucleotide sequence ID" value="NZ_CP097263.1"/>
</dbReference>
<dbReference type="InterPro" id="IPR016181">
    <property type="entry name" value="Acyl_CoA_acyltransferase"/>
</dbReference>
<comment type="caution">
    <text evidence="1">The sequence shown here is derived from an EMBL/GenBank/DDBJ whole genome shotgun (WGS) entry which is preliminary data.</text>
</comment>
<gene>
    <name evidence="1" type="ORF">ACFFH7_01885</name>
</gene>
<proteinExistence type="predicted"/>
<protein>
    <submittedName>
        <fullName evidence="1">Uncharacterized protein</fullName>
    </submittedName>
</protein>
<accession>A0ABV6MJ70</accession>
<sequence length="103" mass="11281">MLEIRTFDGRRATEAQIDECHELRSAVYVVDYPDLPVQTRQETAAGLRTPSAQHADELRWQARLDGWLVGQAMAGLPGDGNEHIRACTSRCIRTTGGGGSARS</sequence>
<evidence type="ECO:0000313" key="1">
    <source>
        <dbReference type="EMBL" id="MFC0540209.1"/>
    </source>
</evidence>
<reference evidence="1 2" key="1">
    <citation type="submission" date="2024-09" db="EMBL/GenBank/DDBJ databases">
        <authorList>
            <person name="Sun Q."/>
            <person name="Mori K."/>
        </authorList>
    </citation>
    <scope>NUCLEOTIDE SEQUENCE [LARGE SCALE GENOMIC DNA]</scope>
    <source>
        <strain evidence="1 2">TBRC 1432</strain>
    </source>
</reference>